<dbReference type="GO" id="GO:0009982">
    <property type="term" value="F:pseudouridine synthase activity"/>
    <property type="evidence" value="ECO:0007669"/>
    <property type="project" value="InterPro"/>
</dbReference>
<dbReference type="Pfam" id="PF00849">
    <property type="entry name" value="PseudoU_synth_2"/>
    <property type="match status" value="1"/>
</dbReference>
<dbReference type="RefSeq" id="WP_174409462.1">
    <property type="nucleotide sequence ID" value="NZ_BLVP01000007.1"/>
</dbReference>
<sequence length="208" mass="23120">MQILHSDSHVVVIIKPGGMLSVPGKGPDMQDCAMQRVRDLFPGCINYPAAHRLDMDTSGLLAFGLTDEAYKGLSRQFAERSVDKRYIALLQGDVQGREGEIRLPFRLDTDNRPRQIYDPEHGKTGITRWGVLEREDGLTRVEFCPVTGRTHQLRVHAAHPLGLGCPIVGDRLYGTGRQGDALLLHAAYLCFRHPVTGEELAFCSVPDF</sequence>
<protein>
    <recommendedName>
        <fullName evidence="1">Pseudouridine synthase RsuA/RluA-like domain-containing protein</fullName>
    </recommendedName>
</protein>
<dbReference type="InterPro" id="IPR006145">
    <property type="entry name" value="PsdUridine_synth_RsuA/RluA"/>
</dbReference>
<organism evidence="2 3">
    <name type="scientific">Desulfovibrio psychrotolerans</name>
    <dbReference type="NCBI Taxonomy" id="415242"/>
    <lineage>
        <taxon>Bacteria</taxon>
        <taxon>Pseudomonadati</taxon>
        <taxon>Thermodesulfobacteriota</taxon>
        <taxon>Desulfovibrionia</taxon>
        <taxon>Desulfovibrionales</taxon>
        <taxon>Desulfovibrionaceae</taxon>
        <taxon>Desulfovibrio</taxon>
    </lineage>
</organism>
<keyword evidence="3" id="KW-1185">Reference proteome</keyword>
<evidence type="ECO:0000259" key="1">
    <source>
        <dbReference type="Pfam" id="PF00849"/>
    </source>
</evidence>
<dbReference type="GO" id="GO:0003723">
    <property type="term" value="F:RNA binding"/>
    <property type="evidence" value="ECO:0007669"/>
    <property type="project" value="InterPro"/>
</dbReference>
<accession>A0A7J0BSY4</accession>
<dbReference type="GO" id="GO:0000455">
    <property type="term" value="P:enzyme-directed rRNA pseudouridine synthesis"/>
    <property type="evidence" value="ECO:0007669"/>
    <property type="project" value="TreeGrafter"/>
</dbReference>
<dbReference type="GO" id="GO:0140098">
    <property type="term" value="F:catalytic activity, acting on RNA"/>
    <property type="evidence" value="ECO:0007669"/>
    <property type="project" value="UniProtKB-ARBA"/>
</dbReference>
<gene>
    <name evidence="2" type="ORF">DSM19430T_14930</name>
</gene>
<feature type="domain" description="Pseudouridine synthase RsuA/RluA-like" evidence="1">
    <location>
        <begin position="9"/>
        <end position="159"/>
    </location>
</feature>
<dbReference type="EMBL" id="BLVP01000007">
    <property type="protein sequence ID" value="GFM36809.1"/>
    <property type="molecule type" value="Genomic_DNA"/>
</dbReference>
<dbReference type="AlphaFoldDB" id="A0A7J0BSY4"/>
<dbReference type="PANTHER" id="PTHR21600:SF89">
    <property type="entry name" value="RIBOSOMAL LARGE SUBUNIT PSEUDOURIDINE SYNTHASE A"/>
    <property type="match status" value="1"/>
</dbReference>
<dbReference type="CDD" id="cd02869">
    <property type="entry name" value="PseudoU_synth_RluA_like"/>
    <property type="match status" value="1"/>
</dbReference>
<dbReference type="InterPro" id="IPR050188">
    <property type="entry name" value="RluA_PseudoU_synthase"/>
</dbReference>
<evidence type="ECO:0000313" key="3">
    <source>
        <dbReference type="Proteomes" id="UP000503820"/>
    </source>
</evidence>
<proteinExistence type="predicted"/>
<name>A0A7J0BSY4_9BACT</name>
<evidence type="ECO:0000313" key="2">
    <source>
        <dbReference type="EMBL" id="GFM36809.1"/>
    </source>
</evidence>
<comment type="caution">
    <text evidence="2">The sequence shown here is derived from an EMBL/GenBank/DDBJ whole genome shotgun (WGS) entry which is preliminary data.</text>
</comment>
<dbReference type="Proteomes" id="UP000503820">
    <property type="component" value="Unassembled WGS sequence"/>
</dbReference>
<dbReference type="InterPro" id="IPR020103">
    <property type="entry name" value="PsdUridine_synth_cat_dom_sf"/>
</dbReference>
<dbReference type="Gene3D" id="3.30.2350.10">
    <property type="entry name" value="Pseudouridine synthase"/>
    <property type="match status" value="1"/>
</dbReference>
<dbReference type="PANTHER" id="PTHR21600">
    <property type="entry name" value="MITOCHONDRIAL RNA PSEUDOURIDINE SYNTHASE"/>
    <property type="match status" value="1"/>
</dbReference>
<reference evidence="2 3" key="1">
    <citation type="submission" date="2020-05" db="EMBL/GenBank/DDBJ databases">
        <title>Draft genome sequence of Desulfovibrio psychrotolerans JS1T.</title>
        <authorList>
            <person name="Ueno A."/>
            <person name="Tamazawa S."/>
            <person name="Tamamura S."/>
            <person name="Murakami T."/>
            <person name="Kiyama T."/>
            <person name="Inomata H."/>
            <person name="Amano Y."/>
            <person name="Miyakawa K."/>
            <person name="Tamaki H."/>
            <person name="Naganuma T."/>
            <person name="Kaneko K."/>
        </authorList>
    </citation>
    <scope>NUCLEOTIDE SEQUENCE [LARGE SCALE GENOMIC DNA]</scope>
    <source>
        <strain evidence="2 3">JS1</strain>
    </source>
</reference>
<dbReference type="SUPFAM" id="SSF55120">
    <property type="entry name" value="Pseudouridine synthase"/>
    <property type="match status" value="1"/>
</dbReference>